<dbReference type="GO" id="GO:0003677">
    <property type="term" value="F:DNA binding"/>
    <property type="evidence" value="ECO:0007669"/>
    <property type="project" value="UniProtKB-KW"/>
</dbReference>
<dbReference type="Gene3D" id="1.10.10.10">
    <property type="entry name" value="Winged helix-like DNA-binding domain superfamily/Winged helix DNA-binding domain"/>
    <property type="match status" value="1"/>
</dbReference>
<dbReference type="Pfam" id="PF03466">
    <property type="entry name" value="LysR_substrate"/>
    <property type="match status" value="1"/>
</dbReference>
<evidence type="ECO:0000256" key="4">
    <source>
        <dbReference type="ARBA" id="ARBA00023163"/>
    </source>
</evidence>
<dbReference type="Proteomes" id="UP000693972">
    <property type="component" value="Unassembled WGS sequence"/>
</dbReference>
<dbReference type="InterPro" id="IPR050950">
    <property type="entry name" value="HTH-type_LysR_regulators"/>
</dbReference>
<sequence length="301" mass="33494">MHDKFLNYFDETVRQGSIRKAAAVLNLSSSSLNRKIISVENKLGIRLFDRHADGVSVTEAGAVVLEHCRNTLFDYQRIIHMVDDIRDMRTGHINIATLDSIALSVLPEVLDTFKDSYPEVGYTIQTAEPHNIMQAVAEDSADIGLSFSNDLHPDVRCQAEKSTPIGAIMAHDHPLAERDLLEVSDLAPYHLIRSYDSQSHRSFVNEALANLSVQLSTQMSTNSLPLAKSMILKGHGIGIYSKIGFIDEIEDGRLRYVALNSPRLRELRIGVLISSRTGLLPVQHLLARSLSKSLRSLRLDS</sequence>
<keyword evidence="4" id="KW-0804">Transcription</keyword>
<dbReference type="InterPro" id="IPR005119">
    <property type="entry name" value="LysR_subst-bd"/>
</dbReference>
<dbReference type="InterPro" id="IPR000847">
    <property type="entry name" value="LysR_HTH_N"/>
</dbReference>
<evidence type="ECO:0000256" key="1">
    <source>
        <dbReference type="ARBA" id="ARBA00009437"/>
    </source>
</evidence>
<evidence type="ECO:0000313" key="6">
    <source>
        <dbReference type="EMBL" id="QXL88904.1"/>
    </source>
</evidence>
<dbReference type="InterPro" id="IPR036390">
    <property type="entry name" value="WH_DNA-bd_sf"/>
</dbReference>
<dbReference type="InterPro" id="IPR036388">
    <property type="entry name" value="WH-like_DNA-bd_sf"/>
</dbReference>
<protein>
    <submittedName>
        <fullName evidence="6">LysR family transcriptional regulator</fullName>
    </submittedName>
</protein>
<dbReference type="Pfam" id="PF00126">
    <property type="entry name" value="HTH_1"/>
    <property type="match status" value="1"/>
</dbReference>
<proteinExistence type="inferred from homology"/>
<name>A0A975TWB3_9RHOB</name>
<accession>A0A975TWB3</accession>
<dbReference type="Gene3D" id="3.40.190.290">
    <property type="match status" value="1"/>
</dbReference>
<dbReference type="GO" id="GO:0003700">
    <property type="term" value="F:DNA-binding transcription factor activity"/>
    <property type="evidence" value="ECO:0007669"/>
    <property type="project" value="InterPro"/>
</dbReference>
<dbReference type="PROSITE" id="PS50931">
    <property type="entry name" value="HTH_LYSR"/>
    <property type="match status" value="1"/>
</dbReference>
<keyword evidence="2" id="KW-0805">Transcription regulation</keyword>
<reference evidence="6 7" key="1">
    <citation type="submission" date="2021-07" db="EMBL/GenBank/DDBJ databases">
        <title>Karlodiniumbacter phycospheric gen. nov., sp. nov., a phycosphere bacterium isolated from karlodinium veneficum.</title>
        <authorList>
            <person name="Peng Y."/>
            <person name="Jiang L."/>
            <person name="Lee J."/>
        </authorList>
    </citation>
    <scope>NUCLEOTIDE SEQUENCE</scope>
    <source>
        <strain evidence="6 7">N5</strain>
    </source>
</reference>
<dbReference type="PANTHER" id="PTHR30419">
    <property type="entry name" value="HTH-TYPE TRANSCRIPTIONAL REGULATOR YBHD"/>
    <property type="match status" value="1"/>
</dbReference>
<organism evidence="6">
    <name type="scientific">Gymnodinialimonas phycosphaerae</name>
    <dbReference type="NCBI Taxonomy" id="2841589"/>
    <lineage>
        <taxon>Bacteria</taxon>
        <taxon>Pseudomonadati</taxon>
        <taxon>Pseudomonadota</taxon>
        <taxon>Alphaproteobacteria</taxon>
        <taxon>Rhodobacterales</taxon>
        <taxon>Paracoccaceae</taxon>
        <taxon>Gymnodinialimonas</taxon>
    </lineage>
</organism>
<dbReference type="AlphaFoldDB" id="A0A975TWB3"/>
<evidence type="ECO:0000256" key="2">
    <source>
        <dbReference type="ARBA" id="ARBA00023015"/>
    </source>
</evidence>
<dbReference type="EMBL" id="CP078073">
    <property type="protein sequence ID" value="QXL88904.1"/>
    <property type="molecule type" value="Genomic_DNA"/>
</dbReference>
<evidence type="ECO:0000313" key="7">
    <source>
        <dbReference type="Proteomes" id="UP000693972"/>
    </source>
</evidence>
<dbReference type="GO" id="GO:0005829">
    <property type="term" value="C:cytosol"/>
    <property type="evidence" value="ECO:0007669"/>
    <property type="project" value="TreeGrafter"/>
</dbReference>
<comment type="similarity">
    <text evidence="1">Belongs to the LysR transcriptional regulatory family.</text>
</comment>
<gene>
    <name evidence="6" type="ORF">KUL25_05145</name>
</gene>
<dbReference type="PANTHER" id="PTHR30419:SF8">
    <property type="entry name" value="NITROGEN ASSIMILATION TRANSCRIPTIONAL ACTIVATOR-RELATED"/>
    <property type="match status" value="1"/>
</dbReference>
<evidence type="ECO:0000259" key="5">
    <source>
        <dbReference type="PROSITE" id="PS50931"/>
    </source>
</evidence>
<keyword evidence="3" id="KW-0238">DNA-binding</keyword>
<dbReference type="SUPFAM" id="SSF53850">
    <property type="entry name" value="Periplasmic binding protein-like II"/>
    <property type="match status" value="1"/>
</dbReference>
<dbReference type="RefSeq" id="WP_257891965.1">
    <property type="nucleotide sequence ID" value="NZ_JAIMBW010000001.1"/>
</dbReference>
<keyword evidence="7" id="KW-1185">Reference proteome</keyword>
<dbReference type="SUPFAM" id="SSF46785">
    <property type="entry name" value="Winged helix' DNA-binding domain"/>
    <property type="match status" value="1"/>
</dbReference>
<dbReference type="EMBL" id="JAIMBW010000001">
    <property type="protein sequence ID" value="MBY4892147.1"/>
    <property type="molecule type" value="Genomic_DNA"/>
</dbReference>
<feature type="domain" description="HTH lysR-type" evidence="5">
    <location>
        <begin position="1"/>
        <end position="58"/>
    </location>
</feature>
<evidence type="ECO:0000256" key="3">
    <source>
        <dbReference type="ARBA" id="ARBA00023125"/>
    </source>
</evidence>